<keyword evidence="1" id="KW-0812">Transmembrane</keyword>
<feature type="transmembrane region" description="Helical" evidence="1">
    <location>
        <begin position="43"/>
        <end position="65"/>
    </location>
</feature>
<comment type="caution">
    <text evidence="2">The sequence shown here is derived from an EMBL/GenBank/DDBJ whole genome shotgun (WGS) entry which is preliminary data.</text>
</comment>
<dbReference type="PANTHER" id="PTHR46086">
    <property type="entry name" value="ALPHA/BETA-HYDROLASES SUPERFAMILY PROTEIN"/>
    <property type="match status" value="1"/>
</dbReference>
<reference evidence="2" key="1">
    <citation type="submission" date="2023-05" db="EMBL/GenBank/DDBJ databases">
        <title>Genome and transcriptome analyses reveal genes involved in the formation of fine ridges on petal epidermal cells in Hibiscus trionum.</title>
        <authorList>
            <person name="Koshimizu S."/>
            <person name="Masuda S."/>
            <person name="Ishii T."/>
            <person name="Shirasu K."/>
            <person name="Hoshino A."/>
            <person name="Arita M."/>
        </authorList>
    </citation>
    <scope>NUCLEOTIDE SEQUENCE</scope>
    <source>
        <strain evidence="2">Hamamatsu line</strain>
    </source>
</reference>
<dbReference type="AlphaFoldDB" id="A0A9W7LV94"/>
<dbReference type="PANTHER" id="PTHR46086:SF4">
    <property type="entry name" value="ALPHA_BETA-HYDROLASES SUPERFAMILY PROTEIN"/>
    <property type="match status" value="1"/>
</dbReference>
<accession>A0A9W7LV94</accession>
<evidence type="ECO:0000313" key="3">
    <source>
        <dbReference type="Proteomes" id="UP001165190"/>
    </source>
</evidence>
<keyword evidence="3" id="KW-1185">Reference proteome</keyword>
<keyword evidence="1" id="KW-1133">Transmembrane helix</keyword>
<gene>
    <name evidence="2" type="ORF">HRI_001519200</name>
</gene>
<keyword evidence="1" id="KW-0472">Membrane</keyword>
<dbReference type="InterPro" id="IPR044819">
    <property type="entry name" value="OBL-like"/>
</dbReference>
<dbReference type="Proteomes" id="UP001165190">
    <property type="component" value="Unassembled WGS sequence"/>
</dbReference>
<dbReference type="GO" id="GO:0006629">
    <property type="term" value="P:lipid metabolic process"/>
    <property type="evidence" value="ECO:0007669"/>
    <property type="project" value="InterPro"/>
</dbReference>
<dbReference type="EMBL" id="BSYR01000016">
    <property type="protein sequence ID" value="GMI78499.1"/>
    <property type="molecule type" value="Genomic_DNA"/>
</dbReference>
<sequence length="156" mass="18293">MASDDNLFYDDCFIIHPEDTTYFDLLGLLLSSKLGRRRFARRWIIFLSLLLHKLFWSMRIPLLLMKNTMEMSLNLLSHNRGLFGLSFKFLTGKVVWPHRSSAKFKSIIGFTDPRVELDSNIKPGDTKYKALLCMMSAKFSYESEAYIKTNITQHWK</sequence>
<evidence type="ECO:0000256" key="1">
    <source>
        <dbReference type="SAM" id="Phobius"/>
    </source>
</evidence>
<protein>
    <submittedName>
        <fullName evidence="2">Uncharacterized protein</fullName>
    </submittedName>
</protein>
<organism evidence="2 3">
    <name type="scientific">Hibiscus trionum</name>
    <name type="common">Flower of an hour</name>
    <dbReference type="NCBI Taxonomy" id="183268"/>
    <lineage>
        <taxon>Eukaryota</taxon>
        <taxon>Viridiplantae</taxon>
        <taxon>Streptophyta</taxon>
        <taxon>Embryophyta</taxon>
        <taxon>Tracheophyta</taxon>
        <taxon>Spermatophyta</taxon>
        <taxon>Magnoliopsida</taxon>
        <taxon>eudicotyledons</taxon>
        <taxon>Gunneridae</taxon>
        <taxon>Pentapetalae</taxon>
        <taxon>rosids</taxon>
        <taxon>malvids</taxon>
        <taxon>Malvales</taxon>
        <taxon>Malvaceae</taxon>
        <taxon>Malvoideae</taxon>
        <taxon>Hibiscus</taxon>
    </lineage>
</organism>
<dbReference type="OrthoDB" id="1938854at2759"/>
<dbReference type="GO" id="GO:0004806">
    <property type="term" value="F:triacylglycerol lipase activity"/>
    <property type="evidence" value="ECO:0007669"/>
    <property type="project" value="InterPro"/>
</dbReference>
<evidence type="ECO:0000313" key="2">
    <source>
        <dbReference type="EMBL" id="GMI78499.1"/>
    </source>
</evidence>
<name>A0A9W7LV94_HIBTR</name>
<proteinExistence type="predicted"/>